<dbReference type="RefSeq" id="WP_130978436.1">
    <property type="nucleotide sequence ID" value="NZ_DAINEC010000025.1"/>
</dbReference>
<dbReference type="NCBIfam" id="TIGR00263">
    <property type="entry name" value="trpB"/>
    <property type="match status" value="1"/>
</dbReference>
<dbReference type="GO" id="GO:0004834">
    <property type="term" value="F:tryptophan synthase activity"/>
    <property type="evidence" value="ECO:0007669"/>
    <property type="project" value="UniProtKB-EC"/>
</dbReference>
<evidence type="ECO:0000259" key="12">
    <source>
        <dbReference type="Pfam" id="PF00291"/>
    </source>
</evidence>
<dbReference type="PANTHER" id="PTHR48077:SF3">
    <property type="entry name" value="TRYPTOPHAN SYNTHASE"/>
    <property type="match status" value="1"/>
</dbReference>
<comment type="subunit">
    <text evidence="4 11">Tetramer of two alpha and two beta chains.</text>
</comment>
<evidence type="ECO:0000313" key="13">
    <source>
        <dbReference type="EMBL" id="TBN11463.1"/>
    </source>
</evidence>
<protein>
    <recommendedName>
        <fullName evidence="11">Tryptophan synthase beta chain</fullName>
        <ecNumber evidence="11">4.2.1.20</ecNumber>
    </recommendedName>
</protein>
<comment type="caution">
    <text evidence="13">The sequence shown here is derived from an EMBL/GenBank/DDBJ whole genome shotgun (WGS) entry which is preliminary data.</text>
</comment>
<dbReference type="GeneID" id="301042392"/>
<proteinExistence type="inferred from homology"/>
<evidence type="ECO:0000256" key="1">
    <source>
        <dbReference type="ARBA" id="ARBA00001933"/>
    </source>
</evidence>
<dbReference type="Proteomes" id="UP000294239">
    <property type="component" value="Unassembled WGS sequence"/>
</dbReference>
<dbReference type="InterPro" id="IPR006654">
    <property type="entry name" value="Trp_synth_beta"/>
</dbReference>
<sequence>MNETLKPNSFRAGPDEDGRFGIYGGRFVAETLMPLILDLQAEWEKAKDDPEFKAELEHLNTHYTGRPSPIYFAERLTAELGGAKIYFKRDELNHTGSHKINNCLGQILLAKRMGKTRIIAETGAGQHGVASATVAARFGIPCVVYMGATDVERQAPNVFRMKLLGAEVKPVTAGHGTLKDAMNEALRDWVTNVDDTYYMIGTAAGPHPYPEMVREFQSVIGKEAREQLLALEGRLPDMLVAAVGGGSNAIGLFHPFLDDASVKIVGVEAGGKGLDGEEHCASLTAGSPGVLHGNRTYLLQDSDGQIKEGHSISAGLDYPGIGPEHSWLKDAGRVEYVPIMDNEALDAFQMLTRTEGIIPALEPSHALAEVIKRAPKMSKDEIILMNLCGRGDKDIFTVGKILGMGL</sequence>
<keyword evidence="8 11" id="KW-0057">Aromatic amino acid biosynthesis</keyword>
<dbReference type="PROSITE" id="PS00168">
    <property type="entry name" value="TRP_SYNTHASE_BETA"/>
    <property type="match status" value="1"/>
</dbReference>
<keyword evidence="5 11" id="KW-0028">Amino-acid biosynthesis</keyword>
<feature type="modified residue" description="N6-(pyridoxal phosphate)lysine" evidence="11">
    <location>
        <position position="99"/>
    </location>
</feature>
<evidence type="ECO:0000256" key="10">
    <source>
        <dbReference type="ARBA" id="ARBA00049047"/>
    </source>
</evidence>
<comment type="catalytic activity">
    <reaction evidence="10 11">
        <text>(1S,2R)-1-C-(indol-3-yl)glycerol 3-phosphate + L-serine = D-glyceraldehyde 3-phosphate + L-tryptophan + H2O</text>
        <dbReference type="Rhea" id="RHEA:10532"/>
        <dbReference type="ChEBI" id="CHEBI:15377"/>
        <dbReference type="ChEBI" id="CHEBI:33384"/>
        <dbReference type="ChEBI" id="CHEBI:57912"/>
        <dbReference type="ChEBI" id="CHEBI:58866"/>
        <dbReference type="ChEBI" id="CHEBI:59776"/>
        <dbReference type="EC" id="4.2.1.20"/>
    </reaction>
</comment>
<name>A0ABY1Y6D3_9HYPH</name>
<feature type="domain" description="Tryptophan synthase beta chain-like PALP" evidence="12">
    <location>
        <begin position="65"/>
        <end position="389"/>
    </location>
</feature>
<dbReference type="InterPro" id="IPR036052">
    <property type="entry name" value="TrpB-like_PALP_sf"/>
</dbReference>
<evidence type="ECO:0000256" key="9">
    <source>
        <dbReference type="ARBA" id="ARBA00023239"/>
    </source>
</evidence>
<dbReference type="InterPro" id="IPR001926">
    <property type="entry name" value="TrpB-like_PALP"/>
</dbReference>
<gene>
    <name evidence="11 13" type="primary">trpB</name>
    <name evidence="13" type="ORF">EYC79_14525</name>
</gene>
<comment type="pathway">
    <text evidence="2 11">Amino-acid biosynthesis; L-tryptophan biosynthesis; L-tryptophan from chorismate: step 5/5.</text>
</comment>
<dbReference type="PANTHER" id="PTHR48077">
    <property type="entry name" value="TRYPTOPHAN SYNTHASE-RELATED"/>
    <property type="match status" value="1"/>
</dbReference>
<dbReference type="SUPFAM" id="SSF53686">
    <property type="entry name" value="Tryptophan synthase beta subunit-like PLP-dependent enzymes"/>
    <property type="match status" value="1"/>
</dbReference>
<dbReference type="Pfam" id="PF00291">
    <property type="entry name" value="PALP"/>
    <property type="match status" value="1"/>
</dbReference>
<comment type="function">
    <text evidence="11">The beta subunit is responsible for the synthesis of L-tryptophan from indole and L-serine.</text>
</comment>
<evidence type="ECO:0000256" key="8">
    <source>
        <dbReference type="ARBA" id="ARBA00023141"/>
    </source>
</evidence>
<evidence type="ECO:0000256" key="7">
    <source>
        <dbReference type="ARBA" id="ARBA00022898"/>
    </source>
</evidence>
<dbReference type="EMBL" id="SISF01000031">
    <property type="protein sequence ID" value="TBN11463.1"/>
    <property type="molecule type" value="Genomic_DNA"/>
</dbReference>
<dbReference type="PIRSF" id="PIRSF001413">
    <property type="entry name" value="Trp_syn_beta"/>
    <property type="match status" value="1"/>
</dbReference>
<keyword evidence="7 11" id="KW-0663">Pyridoxal phosphate</keyword>
<evidence type="ECO:0000256" key="5">
    <source>
        <dbReference type="ARBA" id="ARBA00022605"/>
    </source>
</evidence>
<dbReference type="CDD" id="cd06446">
    <property type="entry name" value="Trp-synth_B"/>
    <property type="match status" value="1"/>
</dbReference>
<keyword evidence="6 11" id="KW-0822">Tryptophan biosynthesis</keyword>
<evidence type="ECO:0000313" key="14">
    <source>
        <dbReference type="Proteomes" id="UP000294239"/>
    </source>
</evidence>
<keyword evidence="9 11" id="KW-0456">Lyase</keyword>
<dbReference type="Gene3D" id="3.40.50.1100">
    <property type="match status" value="2"/>
</dbReference>
<dbReference type="InterPro" id="IPR023026">
    <property type="entry name" value="Trp_synth_beta/beta-like"/>
</dbReference>
<evidence type="ECO:0000256" key="11">
    <source>
        <dbReference type="HAMAP-Rule" id="MF_00133"/>
    </source>
</evidence>
<keyword evidence="14" id="KW-1185">Reference proteome</keyword>
<dbReference type="InterPro" id="IPR006653">
    <property type="entry name" value="Trp_synth_b_CS"/>
</dbReference>
<evidence type="ECO:0000256" key="3">
    <source>
        <dbReference type="ARBA" id="ARBA00009982"/>
    </source>
</evidence>
<dbReference type="EC" id="4.2.1.20" evidence="11"/>
<evidence type="ECO:0000256" key="2">
    <source>
        <dbReference type="ARBA" id="ARBA00004733"/>
    </source>
</evidence>
<accession>A0ABY1Y6D3</accession>
<reference evidence="13 14" key="1">
    <citation type="submission" date="2019-02" db="EMBL/GenBank/DDBJ databases">
        <title>Current taxonomic status of genus Agrobacterium and description of Agrobacterium cavarae sp. nov. isolated from maize roots.</title>
        <authorList>
            <person name="Flores-Felix J.D."/>
            <person name="Menendez E."/>
            <person name="Ramirez-Bahena M.H."/>
            <person name="Garcia-Fraile P."/>
            <person name="Velazquez E."/>
        </authorList>
    </citation>
    <scope>NUCLEOTIDE SEQUENCE [LARGE SCALE GENOMIC DNA]</scope>
    <source>
        <strain evidence="13 14">RZME10</strain>
    </source>
</reference>
<evidence type="ECO:0000256" key="4">
    <source>
        <dbReference type="ARBA" id="ARBA00011270"/>
    </source>
</evidence>
<organism evidence="13 14">
    <name type="scientific">Agrobacterium cavarae</name>
    <dbReference type="NCBI Taxonomy" id="2528239"/>
    <lineage>
        <taxon>Bacteria</taxon>
        <taxon>Pseudomonadati</taxon>
        <taxon>Pseudomonadota</taxon>
        <taxon>Alphaproteobacteria</taxon>
        <taxon>Hyphomicrobiales</taxon>
        <taxon>Rhizobiaceae</taxon>
        <taxon>Rhizobium/Agrobacterium group</taxon>
        <taxon>Agrobacterium</taxon>
    </lineage>
</organism>
<comment type="cofactor">
    <cofactor evidence="1 11">
        <name>pyridoxal 5'-phosphate</name>
        <dbReference type="ChEBI" id="CHEBI:597326"/>
    </cofactor>
</comment>
<dbReference type="HAMAP" id="MF_00133">
    <property type="entry name" value="Trp_synth_beta"/>
    <property type="match status" value="1"/>
</dbReference>
<comment type="similarity">
    <text evidence="3 11">Belongs to the TrpB family.</text>
</comment>
<evidence type="ECO:0000256" key="6">
    <source>
        <dbReference type="ARBA" id="ARBA00022822"/>
    </source>
</evidence>